<dbReference type="InterPro" id="IPR049704">
    <property type="entry name" value="Aminotrans_3_PPA_site"/>
</dbReference>
<dbReference type="PANTHER" id="PTHR11986:SF79">
    <property type="entry name" value="ACETYLORNITHINE AMINOTRANSFERASE, MITOCHONDRIAL"/>
    <property type="match status" value="1"/>
</dbReference>
<dbReference type="InterPro" id="IPR015422">
    <property type="entry name" value="PyrdxlP-dep_Trfase_small"/>
</dbReference>
<dbReference type="OrthoDB" id="9801052at2"/>
<dbReference type="RefSeq" id="WP_116184046.1">
    <property type="nucleotide sequence ID" value="NZ_QTJX01000002.1"/>
</dbReference>
<dbReference type="Pfam" id="PF00202">
    <property type="entry name" value="Aminotran_3"/>
    <property type="match status" value="1"/>
</dbReference>
<dbReference type="GO" id="GO:0008483">
    <property type="term" value="F:transaminase activity"/>
    <property type="evidence" value="ECO:0007669"/>
    <property type="project" value="UniProtKB-KW"/>
</dbReference>
<dbReference type="InterPro" id="IPR015424">
    <property type="entry name" value="PyrdxlP-dep_Trfase"/>
</dbReference>
<evidence type="ECO:0000313" key="7">
    <source>
        <dbReference type="Proteomes" id="UP000261828"/>
    </source>
</evidence>
<evidence type="ECO:0000256" key="3">
    <source>
        <dbReference type="ARBA" id="ARBA00022679"/>
    </source>
</evidence>
<proteinExistence type="inferred from homology"/>
<keyword evidence="4 5" id="KW-0663">Pyridoxal phosphate</keyword>
<comment type="similarity">
    <text evidence="5">Belongs to the class-III pyridoxal-phosphate-dependent aminotransferase family.</text>
</comment>
<comment type="cofactor">
    <cofactor evidence="1">
        <name>pyridoxal 5'-phosphate</name>
        <dbReference type="ChEBI" id="CHEBI:597326"/>
    </cofactor>
</comment>
<evidence type="ECO:0000313" key="6">
    <source>
        <dbReference type="EMBL" id="RDY59431.1"/>
    </source>
</evidence>
<comment type="caution">
    <text evidence="6">The sequence shown here is derived from an EMBL/GenBank/DDBJ whole genome shotgun (WGS) entry which is preliminary data.</text>
</comment>
<gene>
    <name evidence="6" type="ORF">DX873_08575</name>
</gene>
<dbReference type="Gene3D" id="3.90.1150.10">
    <property type="entry name" value="Aspartate Aminotransferase, domain 1"/>
    <property type="match status" value="1"/>
</dbReference>
<evidence type="ECO:0000256" key="2">
    <source>
        <dbReference type="ARBA" id="ARBA00022576"/>
    </source>
</evidence>
<dbReference type="GO" id="GO:0030170">
    <property type="term" value="F:pyridoxal phosphate binding"/>
    <property type="evidence" value="ECO:0007669"/>
    <property type="project" value="InterPro"/>
</dbReference>
<evidence type="ECO:0000256" key="4">
    <source>
        <dbReference type="ARBA" id="ARBA00022898"/>
    </source>
</evidence>
<evidence type="ECO:0000256" key="1">
    <source>
        <dbReference type="ARBA" id="ARBA00001933"/>
    </source>
</evidence>
<dbReference type="Proteomes" id="UP000261828">
    <property type="component" value="Unassembled WGS sequence"/>
</dbReference>
<evidence type="ECO:0000256" key="5">
    <source>
        <dbReference type="RuleBase" id="RU003560"/>
    </source>
</evidence>
<protein>
    <submittedName>
        <fullName evidence="6">Aspartate aminotransferase family protein</fullName>
    </submittedName>
</protein>
<dbReference type="InterPro" id="IPR005814">
    <property type="entry name" value="Aminotrans_3"/>
</dbReference>
<dbReference type="PIRSF" id="PIRSF000521">
    <property type="entry name" value="Transaminase_4ab_Lys_Orn"/>
    <property type="match status" value="1"/>
</dbReference>
<dbReference type="SUPFAM" id="SSF53383">
    <property type="entry name" value="PLP-dependent transferases"/>
    <property type="match status" value="1"/>
</dbReference>
<reference evidence="6 7" key="1">
    <citation type="submission" date="2018-08" db="EMBL/GenBank/DDBJ databases">
        <title>Muricauda nanhaiensis sp. nov., isolated from seawater of the South China Sea.</title>
        <authorList>
            <person name="Dang Y."/>
        </authorList>
    </citation>
    <scope>NUCLEOTIDE SEQUENCE [LARGE SCALE GENOMIC DNA]</scope>
    <source>
        <strain evidence="6 7">SM1704</strain>
    </source>
</reference>
<sequence>MKLFDVYPLYDVTPVSANGIEVIDEKGQKYLDFYGGHAVISIGHSHPHYVARLKDQLEKIGFYSNSIQNPLQNELAQKLGELSGCDDYALFMCNSGAEANENALKMASFHTGKAKVIAFNNSFHGRTSAAVAATDNPAINAPINQQQEVTFLPFNDTEAFEKAIASDDFCAVILESIQGVGGLDEPTTEFFQFVASTCKSHGVVLIADEVQSGFGRSGKFFAFQHHGIQPDIITIAKGMGNGFPVGGVLIHNSFRASYGLLGTTFGGNHLACAATLSVLEVMEDENLIQNAAEVGNYLKERAKELPQVKNVKGRGLMLGLEFDFEVSELRKALIHNQHMFTGGAKNKKLLRILPALNVTKNHIDLLLEGLKKELK</sequence>
<organism evidence="6 7">
    <name type="scientific">Flagellimonas nanhaiensis</name>
    <dbReference type="NCBI Taxonomy" id="2292706"/>
    <lineage>
        <taxon>Bacteria</taxon>
        <taxon>Pseudomonadati</taxon>
        <taxon>Bacteroidota</taxon>
        <taxon>Flavobacteriia</taxon>
        <taxon>Flavobacteriales</taxon>
        <taxon>Flavobacteriaceae</taxon>
        <taxon>Flagellimonas</taxon>
    </lineage>
</organism>
<keyword evidence="7" id="KW-1185">Reference proteome</keyword>
<name>A0A371JPM3_9FLAO</name>
<dbReference type="InterPro" id="IPR050103">
    <property type="entry name" value="Class-III_PLP-dep_AT"/>
</dbReference>
<dbReference type="PROSITE" id="PS00600">
    <property type="entry name" value="AA_TRANSFER_CLASS_3"/>
    <property type="match status" value="1"/>
</dbReference>
<dbReference type="PANTHER" id="PTHR11986">
    <property type="entry name" value="AMINOTRANSFERASE CLASS III"/>
    <property type="match status" value="1"/>
</dbReference>
<dbReference type="CDD" id="cd00610">
    <property type="entry name" value="OAT_like"/>
    <property type="match status" value="1"/>
</dbReference>
<dbReference type="EMBL" id="QTJX01000002">
    <property type="protein sequence ID" value="RDY59431.1"/>
    <property type="molecule type" value="Genomic_DNA"/>
</dbReference>
<dbReference type="Gene3D" id="3.40.640.10">
    <property type="entry name" value="Type I PLP-dependent aspartate aminotransferase-like (Major domain)"/>
    <property type="match status" value="1"/>
</dbReference>
<dbReference type="GO" id="GO:0042802">
    <property type="term" value="F:identical protein binding"/>
    <property type="evidence" value="ECO:0007669"/>
    <property type="project" value="TreeGrafter"/>
</dbReference>
<keyword evidence="2 6" id="KW-0032">Aminotransferase</keyword>
<dbReference type="FunFam" id="3.40.640.10:FF:000100">
    <property type="entry name" value="Putative acetylornithine aminotransferase"/>
    <property type="match status" value="1"/>
</dbReference>
<dbReference type="InterPro" id="IPR015421">
    <property type="entry name" value="PyrdxlP-dep_Trfase_major"/>
</dbReference>
<accession>A0A371JPM3</accession>
<keyword evidence="3 6" id="KW-0808">Transferase</keyword>
<dbReference type="AlphaFoldDB" id="A0A371JPM3"/>